<reference evidence="3" key="1">
    <citation type="submission" date="2013-07" db="EMBL/GenBank/DDBJ databases">
        <title>Midgut Transcriptome Profiling of Anoplphora glabripennis, a Lignocellulose Degrading, Wood-Boring Cerambycid.</title>
        <authorList>
            <person name="Scully E.D."/>
            <person name="Hoover K."/>
            <person name="Carlson J.E."/>
            <person name="Tien M."/>
            <person name="Geib S.M."/>
        </authorList>
    </citation>
    <scope>NUCLEOTIDE SEQUENCE</scope>
</reference>
<dbReference type="EMBL" id="GALX01002734">
    <property type="protein sequence ID" value="JAB65732.1"/>
    <property type="molecule type" value="Transcribed_RNA"/>
</dbReference>
<sequence length="290" mass="33212">MQSISGYNRSRNRIQSYDIDNIVIPYSVAASTRVEKLQYKEILTPKWRIAESDFDNKSDSKNNNGNGKDSSQDSDFEDLSEAAVIDRHERCEYDEKKRFLSYLKLPIGYGRARSQKRTDSRAESSGANTPDPMSPHNIDQQENTNSPMTSPPATPLSIQMEDSGPLPSIAVMRKRTISQSRFAKDKEPKEETVCNTPEEVEVTPYDRRTFPINEETYEKMLKHMPENHQFKTNSRAQDSSDCEGNSGYLDRKMDSPDSESTESAIGDGDEDPNDPEWIDMERANRERYKR</sequence>
<feature type="domain" description="PEHE" evidence="2">
    <location>
        <begin position="41"/>
        <end position="179"/>
    </location>
</feature>
<dbReference type="PANTHER" id="PTHR22443">
    <property type="entry name" value="NON-SPECIFIC LETHAL 1, ISOFORM M"/>
    <property type="match status" value="1"/>
</dbReference>
<feature type="region of interest" description="Disordered" evidence="1">
    <location>
        <begin position="50"/>
        <end position="81"/>
    </location>
</feature>
<feature type="compositionally biased region" description="Basic and acidic residues" evidence="1">
    <location>
        <begin position="182"/>
        <end position="192"/>
    </location>
</feature>
<protein>
    <submittedName>
        <fullName evidence="3">KAT8 regulatory NSL complex subunit</fullName>
    </submittedName>
</protein>
<dbReference type="PROSITE" id="PS52052">
    <property type="entry name" value="PEHE"/>
    <property type="match status" value="1"/>
</dbReference>
<feature type="compositionally biased region" description="Acidic residues" evidence="1">
    <location>
        <begin position="267"/>
        <end position="278"/>
    </location>
</feature>
<gene>
    <name evidence="3" type="primary">KANL1</name>
</gene>
<feature type="region of interest" description="Disordered" evidence="1">
    <location>
        <begin position="179"/>
        <end position="200"/>
    </location>
</feature>
<feature type="compositionally biased region" description="Basic and acidic residues" evidence="1">
    <location>
        <begin position="50"/>
        <end position="60"/>
    </location>
</feature>
<feature type="compositionally biased region" description="Basic and acidic residues" evidence="1">
    <location>
        <begin position="279"/>
        <end position="290"/>
    </location>
</feature>
<dbReference type="GO" id="GO:0044545">
    <property type="term" value="C:NSL complex"/>
    <property type="evidence" value="ECO:0007669"/>
    <property type="project" value="TreeGrafter"/>
</dbReference>
<evidence type="ECO:0000256" key="1">
    <source>
        <dbReference type="SAM" id="MobiDB-lite"/>
    </source>
</evidence>
<dbReference type="AlphaFoldDB" id="V5GVL6"/>
<dbReference type="OrthoDB" id="6022640at2759"/>
<feature type="region of interest" description="Disordered" evidence="1">
    <location>
        <begin position="222"/>
        <end position="290"/>
    </location>
</feature>
<dbReference type="InterPro" id="IPR026180">
    <property type="entry name" value="NSL1"/>
</dbReference>
<dbReference type="InterPro" id="IPR029332">
    <property type="entry name" value="PEHE_dom"/>
</dbReference>
<proteinExistence type="predicted"/>
<feature type="compositionally biased region" description="Polar residues" evidence="1">
    <location>
        <begin position="137"/>
        <end position="148"/>
    </location>
</feature>
<organism evidence="3">
    <name type="scientific">Anoplophora glabripennis</name>
    <name type="common">Asian longhorn beetle</name>
    <name type="synonym">Anoplophora nobilis</name>
    <dbReference type="NCBI Taxonomy" id="217634"/>
    <lineage>
        <taxon>Eukaryota</taxon>
        <taxon>Metazoa</taxon>
        <taxon>Ecdysozoa</taxon>
        <taxon>Arthropoda</taxon>
        <taxon>Hexapoda</taxon>
        <taxon>Insecta</taxon>
        <taxon>Pterygota</taxon>
        <taxon>Neoptera</taxon>
        <taxon>Endopterygota</taxon>
        <taxon>Coleoptera</taxon>
        <taxon>Polyphaga</taxon>
        <taxon>Cucujiformia</taxon>
        <taxon>Chrysomeloidea</taxon>
        <taxon>Cerambycidae</taxon>
        <taxon>Lamiinae</taxon>
        <taxon>Lamiini</taxon>
        <taxon>Anoplophora</taxon>
    </lineage>
</organism>
<evidence type="ECO:0000259" key="2">
    <source>
        <dbReference type="PROSITE" id="PS52052"/>
    </source>
</evidence>
<dbReference type="GO" id="GO:0035035">
    <property type="term" value="F:histone acetyltransferase binding"/>
    <property type="evidence" value="ECO:0007669"/>
    <property type="project" value="TreeGrafter"/>
</dbReference>
<name>V5GVL6_ANOGL</name>
<accession>V5GVL6</accession>
<evidence type="ECO:0000313" key="3">
    <source>
        <dbReference type="EMBL" id="JAB65732.1"/>
    </source>
</evidence>
<feature type="compositionally biased region" description="Polar residues" evidence="1">
    <location>
        <begin position="230"/>
        <end position="243"/>
    </location>
</feature>
<dbReference type="SMART" id="SM01300">
    <property type="entry name" value="PEHE"/>
    <property type="match status" value="1"/>
</dbReference>
<feature type="region of interest" description="Disordered" evidence="1">
    <location>
        <begin position="111"/>
        <end position="163"/>
    </location>
</feature>
<dbReference type="PANTHER" id="PTHR22443:SF18">
    <property type="entry name" value="NON-SPECIFIC LETHAL 1, ISOFORM M"/>
    <property type="match status" value="1"/>
</dbReference>